<dbReference type="AlphaFoldDB" id="A0A370F857"/>
<evidence type="ECO:0000313" key="1">
    <source>
        <dbReference type="EMBL" id="RDI20706.1"/>
    </source>
</evidence>
<dbReference type="EMBL" id="QQAV01000010">
    <property type="protein sequence ID" value="RDI20706.1"/>
    <property type="molecule type" value="Genomic_DNA"/>
</dbReference>
<name>A0A370F857_9BURK</name>
<reference evidence="1 2" key="1">
    <citation type="submission" date="2018-07" db="EMBL/GenBank/DDBJ databases">
        <title>Genomic Encyclopedia of Type Strains, Phase IV (KMG-IV): sequencing the most valuable type-strain genomes for metagenomic binning, comparative biology and taxonomic classification.</title>
        <authorList>
            <person name="Goeker M."/>
        </authorList>
    </citation>
    <scope>NUCLEOTIDE SEQUENCE [LARGE SCALE GENOMIC DNA]</scope>
    <source>
        <strain evidence="1 2">DSM 21352</strain>
    </source>
</reference>
<dbReference type="Proteomes" id="UP000255265">
    <property type="component" value="Unassembled WGS sequence"/>
</dbReference>
<comment type="caution">
    <text evidence="1">The sequence shown here is derived from an EMBL/GenBank/DDBJ whole genome shotgun (WGS) entry which is preliminary data.</text>
</comment>
<protein>
    <submittedName>
        <fullName evidence="1">Uncharacterized protein</fullName>
    </submittedName>
</protein>
<keyword evidence="2" id="KW-1185">Reference proteome</keyword>
<dbReference type="OrthoDB" id="9133154at2"/>
<dbReference type="RefSeq" id="WP_114804218.1">
    <property type="nucleotide sequence ID" value="NZ_QQAV01000010.1"/>
</dbReference>
<accession>A0A370F857</accession>
<evidence type="ECO:0000313" key="2">
    <source>
        <dbReference type="Proteomes" id="UP000255265"/>
    </source>
</evidence>
<organism evidence="1 2">
    <name type="scientific">Pseudacidovorax intermedius</name>
    <dbReference type="NCBI Taxonomy" id="433924"/>
    <lineage>
        <taxon>Bacteria</taxon>
        <taxon>Pseudomonadati</taxon>
        <taxon>Pseudomonadota</taxon>
        <taxon>Betaproteobacteria</taxon>
        <taxon>Burkholderiales</taxon>
        <taxon>Comamonadaceae</taxon>
        <taxon>Pseudacidovorax</taxon>
    </lineage>
</organism>
<sequence length="94" mass="10344">MENELIDGAEPLPDDKAIVAALEPKAKHMIDLGWPAMVAGVRNHRGVVYRRITVHGFGQLVTVGNVLGQFGLVNELKDMGEMRDGYRAIYSRPA</sequence>
<proteinExistence type="predicted"/>
<gene>
    <name evidence="1" type="ORF">DFR41_110114</name>
</gene>